<organism evidence="7 8">
    <name type="scientific">Oedothorax gibbosus</name>
    <dbReference type="NCBI Taxonomy" id="931172"/>
    <lineage>
        <taxon>Eukaryota</taxon>
        <taxon>Metazoa</taxon>
        <taxon>Ecdysozoa</taxon>
        <taxon>Arthropoda</taxon>
        <taxon>Chelicerata</taxon>
        <taxon>Arachnida</taxon>
        <taxon>Araneae</taxon>
        <taxon>Araneomorphae</taxon>
        <taxon>Entelegynae</taxon>
        <taxon>Araneoidea</taxon>
        <taxon>Linyphiidae</taxon>
        <taxon>Erigoninae</taxon>
        <taxon>Oedothorax</taxon>
    </lineage>
</organism>
<keyword evidence="2 5" id="KW-0378">Hydrolase</keyword>
<dbReference type="InterPro" id="IPR029058">
    <property type="entry name" value="AB_hydrolase_fold"/>
</dbReference>
<dbReference type="PANTHER" id="PTHR10272:SF0">
    <property type="entry name" value="PLATELET-ACTIVATING FACTOR ACETYLHYDROLASE"/>
    <property type="match status" value="1"/>
</dbReference>
<evidence type="ECO:0000256" key="2">
    <source>
        <dbReference type="ARBA" id="ARBA00022801"/>
    </source>
</evidence>
<evidence type="ECO:0000256" key="3">
    <source>
        <dbReference type="ARBA" id="ARBA00022963"/>
    </source>
</evidence>
<dbReference type="Pfam" id="PF03403">
    <property type="entry name" value="PAF-AH_p_II"/>
    <property type="match status" value="1"/>
</dbReference>
<keyword evidence="4 5" id="KW-0443">Lipid metabolism</keyword>
<name>A0AAV6UVH2_9ARAC</name>
<protein>
    <recommendedName>
        <fullName evidence="1 5">1-alkyl-2-acetylglycerophosphocholine esterase</fullName>
        <ecNumber evidence="1 5">3.1.1.47</ecNumber>
    </recommendedName>
</protein>
<evidence type="ECO:0000256" key="4">
    <source>
        <dbReference type="ARBA" id="ARBA00023098"/>
    </source>
</evidence>
<dbReference type="EC" id="3.1.1.47" evidence="1 5"/>
<dbReference type="EMBL" id="JAFNEN010000258">
    <property type="protein sequence ID" value="KAG8187809.1"/>
    <property type="molecule type" value="Genomic_DNA"/>
</dbReference>
<keyword evidence="8" id="KW-1185">Reference proteome</keyword>
<evidence type="ECO:0000256" key="1">
    <source>
        <dbReference type="ARBA" id="ARBA00013201"/>
    </source>
</evidence>
<gene>
    <name evidence="7" type="ORF">JTE90_001184</name>
</gene>
<proteinExistence type="predicted"/>
<dbReference type="PIRSF" id="PIRSF018169">
    <property type="entry name" value="PAF_acetylhydrolase"/>
    <property type="match status" value="1"/>
</dbReference>
<dbReference type="Gene3D" id="3.40.50.1820">
    <property type="entry name" value="alpha/beta hydrolase"/>
    <property type="match status" value="1"/>
</dbReference>
<dbReference type="GO" id="GO:0003847">
    <property type="term" value="F:1-alkyl-2-acetylglycerophosphocholine esterase activity"/>
    <property type="evidence" value="ECO:0007669"/>
    <property type="project" value="UniProtKB-UniRule"/>
</dbReference>
<evidence type="ECO:0000256" key="6">
    <source>
        <dbReference type="PIRSR" id="PIRSR018169-1"/>
    </source>
</evidence>
<feature type="active site" description="Charge relay system" evidence="6">
    <location>
        <position position="364"/>
    </location>
</feature>
<sequence length="439" mass="50617">MENRIKTLKYKGKRHVPLPTGPYTVGCTDVMNSYFKFGVFVRIYYPSKDSGILDRYLQWPPWLPHKQYVNGYASRLGVSPRFYRFMQNILVGKLYVPAVWQGELLPTDEKYPVIVFSHGLSGWRTTYSSICLELASHGFVVAAVEHRDYSASASFYKKQVRMSAAGNHPGSSLCDLDELLNDPNELSYCDVVEDEHHPSQSTQDVGPFTHADEWMLYLHPTKDNETLLRSRQLRRRSKECSGTLDLLEDLDRGRLVVNVLDSTFDSVMFRNQLDLKNAFFIGHSFGGATGILCLATEIRFKAGIFLDPWMFPFYHDQSCFSMISQPFLCLLVKSFQTKKDLRMSKQLQDTHNDSQFLLMKDAEHRDLCDTPFLPKCPISLSSRIGFKIEKFSALDLTTNLILEYFGNHLGKSFCDESRNIEFLKKKYLRTDQYIDKIIK</sequence>
<evidence type="ECO:0000256" key="5">
    <source>
        <dbReference type="PIRNR" id="PIRNR018169"/>
    </source>
</evidence>
<comment type="caution">
    <text evidence="7">The sequence shown here is derived from an EMBL/GenBank/DDBJ whole genome shotgun (WGS) entry which is preliminary data.</text>
</comment>
<keyword evidence="3 5" id="KW-0442">Lipid degradation</keyword>
<dbReference type="SUPFAM" id="SSF53474">
    <property type="entry name" value="alpha/beta-Hydrolases"/>
    <property type="match status" value="1"/>
</dbReference>
<feature type="active site" description="Nucleophile" evidence="6">
    <location>
        <position position="284"/>
    </location>
</feature>
<reference evidence="7 8" key="1">
    <citation type="journal article" date="2022" name="Nat. Ecol. Evol.">
        <title>A masculinizing supergene underlies an exaggerated male reproductive morph in a spider.</title>
        <authorList>
            <person name="Hendrickx F."/>
            <person name="De Corte Z."/>
            <person name="Sonet G."/>
            <person name="Van Belleghem S.M."/>
            <person name="Kostlbacher S."/>
            <person name="Vangestel C."/>
        </authorList>
    </citation>
    <scope>NUCLEOTIDE SEQUENCE [LARGE SCALE GENOMIC DNA]</scope>
    <source>
        <strain evidence="7">W744_W776</strain>
    </source>
</reference>
<dbReference type="GO" id="GO:0016042">
    <property type="term" value="P:lipid catabolic process"/>
    <property type="evidence" value="ECO:0007669"/>
    <property type="project" value="UniProtKB-KW"/>
</dbReference>
<evidence type="ECO:0000313" key="8">
    <source>
        <dbReference type="Proteomes" id="UP000827092"/>
    </source>
</evidence>
<dbReference type="InterPro" id="IPR016715">
    <property type="entry name" value="PAF_acetylhydro_eukaryote"/>
</dbReference>
<accession>A0AAV6UVH2</accession>
<feature type="active site" description="Charge relay system" evidence="6">
    <location>
        <position position="307"/>
    </location>
</feature>
<dbReference type="AlphaFoldDB" id="A0AAV6UVH2"/>
<dbReference type="PANTHER" id="PTHR10272">
    <property type="entry name" value="PLATELET-ACTIVATING FACTOR ACETYLHYDROLASE"/>
    <property type="match status" value="1"/>
</dbReference>
<comment type="catalytic activity">
    <reaction evidence="5">
        <text>a 1-O-alkyl-2-acetyl-sn-glycero-3-phosphocholine + H2O = a 1-O-alkyl-sn-glycero-3-phosphocholine + acetate + H(+)</text>
        <dbReference type="Rhea" id="RHEA:17777"/>
        <dbReference type="ChEBI" id="CHEBI:15377"/>
        <dbReference type="ChEBI" id="CHEBI:15378"/>
        <dbReference type="ChEBI" id="CHEBI:30089"/>
        <dbReference type="ChEBI" id="CHEBI:30909"/>
        <dbReference type="ChEBI" id="CHEBI:36707"/>
        <dbReference type="EC" id="3.1.1.47"/>
    </reaction>
</comment>
<dbReference type="Proteomes" id="UP000827092">
    <property type="component" value="Unassembled WGS sequence"/>
</dbReference>
<evidence type="ECO:0000313" key="7">
    <source>
        <dbReference type="EMBL" id="KAG8187809.1"/>
    </source>
</evidence>